<evidence type="ECO:0000313" key="3">
    <source>
        <dbReference type="Proteomes" id="UP001176941"/>
    </source>
</evidence>
<reference evidence="2" key="1">
    <citation type="submission" date="2023-04" db="EMBL/GenBank/DDBJ databases">
        <authorList>
            <consortium name="ELIXIR-Norway"/>
        </authorList>
    </citation>
    <scope>NUCLEOTIDE SEQUENCE [LARGE SCALE GENOMIC DNA]</scope>
</reference>
<feature type="compositionally biased region" description="Low complexity" evidence="1">
    <location>
        <begin position="47"/>
        <end position="65"/>
    </location>
</feature>
<evidence type="ECO:0000256" key="1">
    <source>
        <dbReference type="SAM" id="MobiDB-lite"/>
    </source>
</evidence>
<sequence length="286" mass="30267">MSPSRQAGLHPPKPSLGRVVGSRLPLTAPWARECPRSVGSARPVGQPAAHPQARADPAAARARAPLHLESKFGPADGAGRPRVAGGGRSLRGDAAALAADPGSLECAFVQWSRQCQRRRVTSALSVRTRRRRRRTRPAAPRPRHAAAARTCARRRDPRAVARAGWEGERGLSPCAAAPSRKGSRKQRVDSILGLRARPLLVKLQGTCGACVLPKTHARKWSGRGSSSSDGGGGAEAGWALTRALESGDARSCERAAERPGVRAAPELRAARPPPPPPRRGMPRRSG</sequence>
<feature type="region of interest" description="Disordered" evidence="1">
    <location>
        <begin position="127"/>
        <end position="156"/>
    </location>
</feature>
<dbReference type="Proteomes" id="UP001176941">
    <property type="component" value="Chromosome 7"/>
</dbReference>
<evidence type="ECO:0000313" key="2">
    <source>
        <dbReference type="EMBL" id="CAI9177438.1"/>
    </source>
</evidence>
<keyword evidence="3" id="KW-1185">Reference proteome</keyword>
<gene>
    <name evidence="2" type="ORF">MRATA1EN1_LOCUS26400</name>
</gene>
<feature type="compositionally biased region" description="Basic residues" evidence="1">
    <location>
        <begin position="127"/>
        <end position="152"/>
    </location>
</feature>
<feature type="compositionally biased region" description="Basic and acidic residues" evidence="1">
    <location>
        <begin position="248"/>
        <end position="260"/>
    </location>
</feature>
<feature type="region of interest" description="Disordered" evidence="1">
    <location>
        <begin position="1"/>
        <end position="21"/>
    </location>
</feature>
<accession>A0ABN8ZXZ1</accession>
<feature type="region of interest" description="Disordered" evidence="1">
    <location>
        <begin position="36"/>
        <end position="86"/>
    </location>
</feature>
<protein>
    <submittedName>
        <fullName evidence="2">Uncharacterized protein</fullName>
    </submittedName>
</protein>
<dbReference type="EMBL" id="OX459943">
    <property type="protein sequence ID" value="CAI9177438.1"/>
    <property type="molecule type" value="Genomic_DNA"/>
</dbReference>
<proteinExistence type="predicted"/>
<name>A0ABN8ZXZ1_RANTA</name>
<feature type="compositionally biased region" description="Low complexity" evidence="1">
    <location>
        <begin position="73"/>
        <end position="83"/>
    </location>
</feature>
<feature type="region of interest" description="Disordered" evidence="1">
    <location>
        <begin position="248"/>
        <end position="286"/>
    </location>
</feature>
<organism evidence="2 3">
    <name type="scientific">Rangifer tarandus platyrhynchus</name>
    <name type="common">Svalbard reindeer</name>
    <dbReference type="NCBI Taxonomy" id="3082113"/>
    <lineage>
        <taxon>Eukaryota</taxon>
        <taxon>Metazoa</taxon>
        <taxon>Chordata</taxon>
        <taxon>Craniata</taxon>
        <taxon>Vertebrata</taxon>
        <taxon>Euteleostomi</taxon>
        <taxon>Mammalia</taxon>
        <taxon>Eutheria</taxon>
        <taxon>Laurasiatheria</taxon>
        <taxon>Artiodactyla</taxon>
        <taxon>Ruminantia</taxon>
        <taxon>Pecora</taxon>
        <taxon>Cervidae</taxon>
        <taxon>Odocoileinae</taxon>
        <taxon>Rangifer</taxon>
    </lineage>
</organism>